<evidence type="ECO:0000313" key="2">
    <source>
        <dbReference type="EMBL" id="QTK22282.1"/>
    </source>
</evidence>
<keyword evidence="2" id="KW-0496">Mitochondrion</keyword>
<geneLocation type="mitochondrion" evidence="2"/>
<dbReference type="GeneID" id="70587533"/>
<protein>
    <submittedName>
        <fullName evidence="2">Uncharacterized protein</fullName>
    </submittedName>
</protein>
<feature type="transmembrane region" description="Helical" evidence="1">
    <location>
        <begin position="66"/>
        <end position="88"/>
    </location>
</feature>
<keyword evidence="1" id="KW-0472">Membrane</keyword>
<dbReference type="EMBL" id="MT726211">
    <property type="protein sequence ID" value="QTK22282.1"/>
    <property type="molecule type" value="Genomic_DNA"/>
</dbReference>
<feature type="transmembrane region" description="Helical" evidence="1">
    <location>
        <begin position="7"/>
        <end position="30"/>
    </location>
</feature>
<gene>
    <name evidence="2" type="primary">orf127</name>
</gene>
<accession>A0A8A6W3R9</accession>
<keyword evidence="1" id="KW-0812">Transmembrane</keyword>
<dbReference type="RefSeq" id="YP_010248518.1">
    <property type="nucleotide sequence ID" value="NC_060318.1"/>
</dbReference>
<organism evidence="2">
    <name type="scientific">Pneumocystis wakefieldiae</name>
    <dbReference type="NCBI Taxonomy" id="38082"/>
    <lineage>
        <taxon>Eukaryota</taxon>
        <taxon>Fungi</taxon>
        <taxon>Dikarya</taxon>
        <taxon>Ascomycota</taxon>
        <taxon>Taphrinomycotina</taxon>
        <taxon>Pneumocystomycetes</taxon>
        <taxon>Pneumocystaceae</taxon>
        <taxon>Pneumocystis</taxon>
    </lineage>
</organism>
<feature type="transmembrane region" description="Helical" evidence="1">
    <location>
        <begin position="100"/>
        <end position="119"/>
    </location>
</feature>
<dbReference type="GeneID" id="70587578"/>
<reference evidence="2" key="1">
    <citation type="journal article" date="2021" name="Commun. Biol.">
        <title>Genomic insights into the host specific adaptation of the Pneumocystis genus.</title>
        <authorList>
            <person name="Cisse O.H."/>
            <person name="Ma L."/>
            <person name="Dekker J.P."/>
            <person name="Khil P.P."/>
            <person name="Youn J.-H."/>
            <person name="Brenchley J.M."/>
            <person name="Blair R."/>
            <person name="Pahar B."/>
            <person name="Chabe M."/>
            <person name="Van Rompay K.K.A."/>
            <person name="Keesler R."/>
            <person name="Sukura A."/>
            <person name="Hirsch V."/>
            <person name="Kutty G."/>
            <person name="Liu Y."/>
            <person name="Peng L."/>
            <person name="Chen J."/>
            <person name="Song J."/>
            <person name="Weissenbacher-Lang C."/>
            <person name="Xu J."/>
            <person name="Upham N.S."/>
            <person name="Stajich J.E."/>
            <person name="Cuomo C.A."/>
            <person name="Cushion M.T."/>
            <person name="Kovacs J.A."/>
        </authorList>
    </citation>
    <scope>NUCLEOTIDE SEQUENCE</scope>
    <source>
        <strain evidence="2">2A/95-19#1A</strain>
    </source>
</reference>
<dbReference type="RefSeq" id="YP_010248535.1">
    <property type="nucleotide sequence ID" value="NC_060318.1"/>
</dbReference>
<dbReference type="EMBL" id="MT726211">
    <property type="protein sequence ID" value="QTK22299.1"/>
    <property type="molecule type" value="Genomic_DNA"/>
</dbReference>
<name>A0A8A6W3R9_9ASCO</name>
<keyword evidence="1" id="KW-1133">Transmembrane helix</keyword>
<proteinExistence type="predicted"/>
<dbReference type="AlphaFoldDB" id="A0A8A6W3R9"/>
<evidence type="ECO:0000256" key="1">
    <source>
        <dbReference type="SAM" id="Phobius"/>
    </source>
</evidence>
<sequence length="127" mass="15783">MIYIRMVYYICILFIILMDLDSELVIYYILYFIFDSYLYLYLFISKYIYLRIIINNNYNNSTDSFWFVFFNESGVRMIVNSFPFFFSMKLIPIPLRDGSLFYFWWIILFYSILFVNEFIEPIENQIF</sequence>